<proteinExistence type="predicted"/>
<gene>
    <name evidence="1" type="ORF">E5225_10930</name>
</gene>
<keyword evidence="2" id="KW-1185">Reference proteome</keyword>
<organism evidence="1 2">
    <name type="scientific">Cellulomonas shaoxiangyii</name>
    <dbReference type="NCBI Taxonomy" id="2566013"/>
    <lineage>
        <taxon>Bacteria</taxon>
        <taxon>Bacillati</taxon>
        <taxon>Actinomycetota</taxon>
        <taxon>Actinomycetes</taxon>
        <taxon>Micrococcales</taxon>
        <taxon>Cellulomonadaceae</taxon>
        <taxon>Cellulomonas</taxon>
    </lineage>
</organism>
<reference evidence="1 2" key="1">
    <citation type="submission" date="2019-04" db="EMBL/GenBank/DDBJ databases">
        <title>Isolation and identification of Cellulomonas shaoxiangyii sp. Nov. isolated from feces of the Tibetan antelopes (Pantholops hodgsonii) in the Qinghai-Tibet plateau of China.</title>
        <authorList>
            <person name="Tian Z."/>
        </authorList>
    </citation>
    <scope>NUCLEOTIDE SEQUENCE [LARGE SCALE GENOMIC DNA]</scope>
    <source>
        <strain evidence="1 2">Z28</strain>
    </source>
</reference>
<accession>A0A4P7SMC7</accession>
<dbReference type="OrthoDB" id="193894at2"/>
<dbReference type="EMBL" id="CP039291">
    <property type="protein sequence ID" value="QCB94004.1"/>
    <property type="molecule type" value="Genomic_DNA"/>
</dbReference>
<evidence type="ECO:0000313" key="2">
    <source>
        <dbReference type="Proteomes" id="UP000296469"/>
    </source>
</evidence>
<dbReference type="KEGG" id="celz:E5225_10930"/>
<dbReference type="AlphaFoldDB" id="A0A4P7SMC7"/>
<dbReference type="RefSeq" id="WP_135974732.1">
    <property type="nucleotide sequence ID" value="NZ_CP039291.1"/>
</dbReference>
<sequence>MTPAAPGATGAVPAAVVPGARRDGPGLETLLHRLAQTPAELFDDAVAAPAVVADLAVALDGTVLDPARLGVLDGALVDRDRAVPALLACWLVADPAVRADPGTRAAAADAGGAALWLYAVATVLPDALAGLRAGAAWLADDLAREELVRAFLAVAGLRAAGEDDALALDAWVAVSTVHRRRMAAETAQEQRRARELAARLAAERAKEAAAQYANY</sequence>
<dbReference type="Proteomes" id="UP000296469">
    <property type="component" value="Chromosome"/>
</dbReference>
<protein>
    <recommendedName>
        <fullName evidence="3">Phosphohydrolase</fullName>
    </recommendedName>
</protein>
<evidence type="ECO:0000313" key="1">
    <source>
        <dbReference type="EMBL" id="QCB94004.1"/>
    </source>
</evidence>
<evidence type="ECO:0008006" key="3">
    <source>
        <dbReference type="Google" id="ProtNLM"/>
    </source>
</evidence>
<name>A0A4P7SMC7_9CELL</name>